<dbReference type="InterPro" id="IPR036397">
    <property type="entry name" value="RNaseH_sf"/>
</dbReference>
<dbReference type="GO" id="GO:0003676">
    <property type="term" value="F:nucleic acid binding"/>
    <property type="evidence" value="ECO:0007669"/>
    <property type="project" value="InterPro"/>
</dbReference>
<feature type="chain" id="PRO_5019577585" description="RNase H type-1 domain-containing protein" evidence="1">
    <location>
        <begin position="26"/>
        <end position="231"/>
    </location>
</feature>
<dbReference type="AlphaFoldDB" id="A0A453SLV5"/>
<evidence type="ECO:0000313" key="4">
    <source>
        <dbReference type="Proteomes" id="UP000015105"/>
    </source>
</evidence>
<dbReference type="PANTHER" id="PTHR47074">
    <property type="entry name" value="BNAC02G40300D PROTEIN"/>
    <property type="match status" value="1"/>
</dbReference>
<accession>A0A453SLV5</accession>
<reference evidence="3" key="3">
    <citation type="journal article" date="2017" name="Nature">
        <title>Genome sequence of the progenitor of the wheat D genome Aegilops tauschii.</title>
        <authorList>
            <person name="Luo M.C."/>
            <person name="Gu Y.Q."/>
            <person name="Puiu D."/>
            <person name="Wang H."/>
            <person name="Twardziok S.O."/>
            <person name="Deal K.R."/>
            <person name="Huo N."/>
            <person name="Zhu T."/>
            <person name="Wang L."/>
            <person name="Wang Y."/>
            <person name="McGuire P.E."/>
            <person name="Liu S."/>
            <person name="Long H."/>
            <person name="Ramasamy R.K."/>
            <person name="Rodriguez J.C."/>
            <person name="Van S.L."/>
            <person name="Yuan L."/>
            <person name="Wang Z."/>
            <person name="Xia Z."/>
            <person name="Xiao L."/>
            <person name="Anderson O.D."/>
            <person name="Ouyang S."/>
            <person name="Liang Y."/>
            <person name="Zimin A.V."/>
            <person name="Pertea G."/>
            <person name="Qi P."/>
            <person name="Bennetzen J.L."/>
            <person name="Dai X."/>
            <person name="Dawson M.W."/>
            <person name="Muller H.G."/>
            <person name="Kugler K."/>
            <person name="Rivarola-Duarte L."/>
            <person name="Spannagl M."/>
            <person name="Mayer K.F.X."/>
            <person name="Lu F.H."/>
            <person name="Bevan M.W."/>
            <person name="Leroy P."/>
            <person name="Li P."/>
            <person name="You F.M."/>
            <person name="Sun Q."/>
            <person name="Liu Z."/>
            <person name="Lyons E."/>
            <person name="Wicker T."/>
            <person name="Salzberg S.L."/>
            <person name="Devos K.M."/>
            <person name="Dvorak J."/>
        </authorList>
    </citation>
    <scope>NUCLEOTIDE SEQUENCE [LARGE SCALE GENOMIC DNA]</scope>
    <source>
        <strain evidence="3">cv. AL8/78</strain>
    </source>
</reference>
<dbReference type="PANTHER" id="PTHR47074:SF73">
    <property type="entry name" value="OS04G0448401 PROTEIN"/>
    <property type="match status" value="1"/>
</dbReference>
<dbReference type="Gramene" id="AET7Gv20987800.1">
    <property type="protein sequence ID" value="AET7Gv20987800.1"/>
    <property type="gene ID" value="AET7Gv20987800"/>
</dbReference>
<organism evidence="3 4">
    <name type="scientific">Aegilops tauschii subsp. strangulata</name>
    <name type="common">Goatgrass</name>
    <dbReference type="NCBI Taxonomy" id="200361"/>
    <lineage>
        <taxon>Eukaryota</taxon>
        <taxon>Viridiplantae</taxon>
        <taxon>Streptophyta</taxon>
        <taxon>Embryophyta</taxon>
        <taxon>Tracheophyta</taxon>
        <taxon>Spermatophyta</taxon>
        <taxon>Magnoliopsida</taxon>
        <taxon>Liliopsida</taxon>
        <taxon>Poales</taxon>
        <taxon>Poaceae</taxon>
        <taxon>BOP clade</taxon>
        <taxon>Pooideae</taxon>
        <taxon>Triticodae</taxon>
        <taxon>Triticeae</taxon>
        <taxon>Triticinae</taxon>
        <taxon>Aegilops</taxon>
    </lineage>
</organism>
<dbReference type="EnsemblPlants" id="AET7Gv20987800.1">
    <property type="protein sequence ID" value="AET7Gv20987800.1"/>
    <property type="gene ID" value="AET7Gv20987800"/>
</dbReference>
<feature type="domain" description="RNase H type-1" evidence="2">
    <location>
        <begin position="92"/>
        <end position="202"/>
    </location>
</feature>
<dbReference type="Proteomes" id="UP000015105">
    <property type="component" value="Chromosome 7D"/>
</dbReference>
<proteinExistence type="predicted"/>
<dbReference type="GO" id="GO:0004523">
    <property type="term" value="F:RNA-DNA hybrid ribonuclease activity"/>
    <property type="evidence" value="ECO:0007669"/>
    <property type="project" value="InterPro"/>
</dbReference>
<dbReference type="Pfam" id="PF13456">
    <property type="entry name" value="RVT_3"/>
    <property type="match status" value="1"/>
</dbReference>
<evidence type="ECO:0000259" key="2">
    <source>
        <dbReference type="Pfam" id="PF13456"/>
    </source>
</evidence>
<reference evidence="3" key="5">
    <citation type="journal article" date="2021" name="G3 (Bethesda)">
        <title>Aegilops tauschii genome assembly Aet v5.0 features greater sequence contiguity and improved annotation.</title>
        <authorList>
            <person name="Wang L."/>
            <person name="Zhu T."/>
            <person name="Rodriguez J.C."/>
            <person name="Deal K.R."/>
            <person name="Dubcovsky J."/>
            <person name="McGuire P.E."/>
            <person name="Lux T."/>
            <person name="Spannagl M."/>
            <person name="Mayer K.F.X."/>
            <person name="Baldrich P."/>
            <person name="Meyers B.C."/>
            <person name="Huo N."/>
            <person name="Gu Y.Q."/>
            <person name="Zhou H."/>
            <person name="Devos K.M."/>
            <person name="Bennetzen J.L."/>
            <person name="Unver T."/>
            <person name="Budak H."/>
            <person name="Gulick P.J."/>
            <person name="Galiba G."/>
            <person name="Kalapos B."/>
            <person name="Nelson D.R."/>
            <person name="Li P."/>
            <person name="You F.M."/>
            <person name="Luo M.C."/>
            <person name="Dvorak J."/>
        </authorList>
    </citation>
    <scope>NUCLEOTIDE SEQUENCE [LARGE SCALE GENOMIC DNA]</scope>
    <source>
        <strain evidence="3">cv. AL8/78</strain>
    </source>
</reference>
<feature type="signal peptide" evidence="1">
    <location>
        <begin position="1"/>
        <end position="25"/>
    </location>
</feature>
<dbReference type="InterPro" id="IPR052929">
    <property type="entry name" value="RNase_H-like_EbsB-rel"/>
</dbReference>
<keyword evidence="4" id="KW-1185">Reference proteome</keyword>
<evidence type="ECO:0000256" key="1">
    <source>
        <dbReference type="SAM" id="SignalP"/>
    </source>
</evidence>
<dbReference type="Gene3D" id="3.30.420.10">
    <property type="entry name" value="Ribonuclease H-like superfamily/Ribonuclease H"/>
    <property type="match status" value="1"/>
</dbReference>
<name>A0A453SLV5_AEGTS</name>
<dbReference type="STRING" id="200361.A0A453SLV5"/>
<reference evidence="4" key="2">
    <citation type="journal article" date="2017" name="Nat. Plants">
        <title>The Aegilops tauschii genome reveals multiple impacts of transposons.</title>
        <authorList>
            <person name="Zhao G."/>
            <person name="Zou C."/>
            <person name="Li K."/>
            <person name="Wang K."/>
            <person name="Li T."/>
            <person name="Gao L."/>
            <person name="Zhang X."/>
            <person name="Wang H."/>
            <person name="Yang Z."/>
            <person name="Liu X."/>
            <person name="Jiang W."/>
            <person name="Mao L."/>
            <person name="Kong X."/>
            <person name="Jiao Y."/>
            <person name="Jia J."/>
        </authorList>
    </citation>
    <scope>NUCLEOTIDE SEQUENCE [LARGE SCALE GENOMIC DNA]</scope>
    <source>
        <strain evidence="4">cv. AL8/78</strain>
    </source>
</reference>
<reference evidence="3" key="4">
    <citation type="submission" date="2019-03" db="UniProtKB">
        <authorList>
            <consortium name="EnsemblPlants"/>
        </authorList>
    </citation>
    <scope>IDENTIFICATION</scope>
</reference>
<evidence type="ECO:0000313" key="3">
    <source>
        <dbReference type="EnsemblPlants" id="AET7Gv20987800.1"/>
    </source>
</evidence>
<keyword evidence="1" id="KW-0732">Signal</keyword>
<dbReference type="InterPro" id="IPR002156">
    <property type="entry name" value="RNaseH_domain"/>
</dbReference>
<sequence length="231" mass="24817">FMQSLAHDQFVLLAVTLWAIWTARRKAIHEGIFQSPQATNSFVRRFIDELNMITVRSPTRNSAAPAMGQRAVRPKAPHAGFAKIHVDAGVRARKGGSAAAVCRDGQGNYLGSSALVVAGLEDPAILEAVACREALALAADLNLHNFVIASDSKQTVADISCGGKGRNGSIIQEINVRATLFQCNFSFEGCAANVEAHKLVKYSLSLGPGRHLWLGQPHDPSCIPPIVVFHK</sequence>
<reference evidence="4" key="1">
    <citation type="journal article" date="2014" name="Science">
        <title>Ancient hybridizations among the ancestral genomes of bread wheat.</title>
        <authorList>
            <consortium name="International Wheat Genome Sequencing Consortium,"/>
            <person name="Marcussen T."/>
            <person name="Sandve S.R."/>
            <person name="Heier L."/>
            <person name="Spannagl M."/>
            <person name="Pfeifer M."/>
            <person name="Jakobsen K.S."/>
            <person name="Wulff B.B."/>
            <person name="Steuernagel B."/>
            <person name="Mayer K.F."/>
            <person name="Olsen O.A."/>
        </authorList>
    </citation>
    <scope>NUCLEOTIDE SEQUENCE [LARGE SCALE GENOMIC DNA]</scope>
    <source>
        <strain evidence="4">cv. AL8/78</strain>
    </source>
</reference>
<protein>
    <recommendedName>
        <fullName evidence="2">RNase H type-1 domain-containing protein</fullName>
    </recommendedName>
</protein>